<organism evidence="2 3">
    <name type="scientific">Fusarium oligoseptatum</name>
    <dbReference type="NCBI Taxonomy" id="2604345"/>
    <lineage>
        <taxon>Eukaryota</taxon>
        <taxon>Fungi</taxon>
        <taxon>Dikarya</taxon>
        <taxon>Ascomycota</taxon>
        <taxon>Pezizomycotina</taxon>
        <taxon>Sordariomycetes</taxon>
        <taxon>Hypocreomycetidae</taxon>
        <taxon>Hypocreales</taxon>
        <taxon>Nectriaceae</taxon>
        <taxon>Fusarium</taxon>
        <taxon>Fusarium solani species complex</taxon>
    </lineage>
</organism>
<comment type="caution">
    <text evidence="2">The sequence shown here is derived from an EMBL/GenBank/DDBJ whole genome shotgun (WGS) entry which is preliminary data.</text>
</comment>
<name>A0A428U358_9HYPO</name>
<dbReference type="AlphaFoldDB" id="A0A428U358"/>
<evidence type="ECO:0000256" key="1">
    <source>
        <dbReference type="SAM" id="MobiDB-lite"/>
    </source>
</evidence>
<reference evidence="2 3" key="1">
    <citation type="submission" date="2017-06" db="EMBL/GenBank/DDBJ databases">
        <title>Comparative genomic analysis of Ambrosia Fusariam Clade fungi.</title>
        <authorList>
            <person name="Stajich J.E."/>
            <person name="Carrillo J."/>
            <person name="Kijimoto T."/>
            <person name="Eskalen A."/>
            <person name="O'Donnell K."/>
            <person name="Kasson M."/>
        </authorList>
    </citation>
    <scope>NUCLEOTIDE SEQUENCE [LARGE SCALE GENOMIC DNA]</scope>
    <source>
        <strain evidence="2 3">NRRL62579</strain>
    </source>
</reference>
<feature type="compositionally biased region" description="Basic and acidic residues" evidence="1">
    <location>
        <begin position="84"/>
        <end position="95"/>
    </location>
</feature>
<sequence length="108" mass="12153">MSYTTAVKYNVREDVLKAWLEKTFGESQTATGLFNWSYEVCALTPSHPSPGFHKACVLRQWGQSVSDGHSSIWRVTAPRGITDDERHQLKLDSLPKKAPTFGRRRSSG</sequence>
<dbReference type="Proteomes" id="UP000287144">
    <property type="component" value="Unassembled WGS sequence"/>
</dbReference>
<evidence type="ECO:0000313" key="2">
    <source>
        <dbReference type="EMBL" id="RSM08759.1"/>
    </source>
</evidence>
<evidence type="ECO:0000313" key="3">
    <source>
        <dbReference type="Proteomes" id="UP000287144"/>
    </source>
</evidence>
<proteinExistence type="predicted"/>
<gene>
    <name evidence="2" type="ORF">CEP52_004446</name>
</gene>
<dbReference type="EMBL" id="NKCK01000032">
    <property type="protein sequence ID" value="RSM08759.1"/>
    <property type="molecule type" value="Genomic_DNA"/>
</dbReference>
<feature type="region of interest" description="Disordered" evidence="1">
    <location>
        <begin position="84"/>
        <end position="108"/>
    </location>
</feature>
<accession>A0A428U358</accession>
<protein>
    <submittedName>
        <fullName evidence="2">Uncharacterized protein</fullName>
    </submittedName>
</protein>
<keyword evidence="3" id="KW-1185">Reference proteome</keyword>